<dbReference type="Proteomes" id="UP000192393">
    <property type="component" value="Unassembled WGS sequence"/>
</dbReference>
<keyword evidence="2" id="KW-1185">Reference proteome</keyword>
<proteinExistence type="predicted"/>
<protein>
    <submittedName>
        <fullName evidence="1">Uncharacterized protein</fullName>
    </submittedName>
</protein>
<evidence type="ECO:0000313" key="1">
    <source>
        <dbReference type="EMBL" id="SMC79840.1"/>
    </source>
</evidence>
<accession>A0A1W2C3W2</accession>
<gene>
    <name evidence="1" type="ORF">SAMN06296427_108116</name>
</gene>
<organism evidence="1 2">
    <name type="scientific">Moheibacter sediminis</name>
    <dbReference type="NCBI Taxonomy" id="1434700"/>
    <lineage>
        <taxon>Bacteria</taxon>
        <taxon>Pseudomonadati</taxon>
        <taxon>Bacteroidota</taxon>
        <taxon>Flavobacteriia</taxon>
        <taxon>Flavobacteriales</taxon>
        <taxon>Weeksellaceae</taxon>
        <taxon>Moheibacter</taxon>
    </lineage>
</organism>
<sequence>MPDVKCPAFYFPKPITHSVFFVVKKTDHLKLTLSDLRFQNLKFHTIAFCLVFLGVSSRCFGVPYAATNIDTAQAAHQALHITDAGSSLIHSSLNFSHLPVRCSHQYRTLSHRLKIFKHIHFSRKPFKQRSPQ</sequence>
<dbReference type="STRING" id="1434700.SAMN06296427_108116"/>
<dbReference type="EMBL" id="FWXS01000008">
    <property type="protein sequence ID" value="SMC79840.1"/>
    <property type="molecule type" value="Genomic_DNA"/>
</dbReference>
<evidence type="ECO:0000313" key="2">
    <source>
        <dbReference type="Proteomes" id="UP000192393"/>
    </source>
</evidence>
<dbReference type="AlphaFoldDB" id="A0A1W2C3W2"/>
<name>A0A1W2C3W2_9FLAO</name>
<reference evidence="1 2" key="1">
    <citation type="submission" date="2017-04" db="EMBL/GenBank/DDBJ databases">
        <authorList>
            <person name="Afonso C.L."/>
            <person name="Miller P.J."/>
            <person name="Scott M.A."/>
            <person name="Spackman E."/>
            <person name="Goraichik I."/>
            <person name="Dimitrov K.M."/>
            <person name="Suarez D.L."/>
            <person name="Swayne D.E."/>
        </authorList>
    </citation>
    <scope>NUCLEOTIDE SEQUENCE [LARGE SCALE GENOMIC DNA]</scope>
    <source>
        <strain evidence="1 2">CGMCC 1.12708</strain>
    </source>
</reference>